<evidence type="ECO:0000256" key="4">
    <source>
        <dbReference type="ARBA" id="ARBA00022691"/>
    </source>
</evidence>
<evidence type="ECO:0000256" key="3">
    <source>
        <dbReference type="ARBA" id="ARBA00022679"/>
    </source>
</evidence>
<evidence type="ECO:0000313" key="7">
    <source>
        <dbReference type="EMBL" id="KAF2135203.1"/>
    </source>
</evidence>
<dbReference type="EMBL" id="ML995632">
    <property type="protein sequence ID" value="KAF2135203.1"/>
    <property type="molecule type" value="Genomic_DNA"/>
</dbReference>
<keyword evidence="8" id="KW-1185">Reference proteome</keyword>
<feature type="binding site" evidence="6">
    <location>
        <position position="109"/>
    </location>
    <ligand>
        <name>S-adenosyl-L-methionine</name>
        <dbReference type="ChEBI" id="CHEBI:59789"/>
    </ligand>
</feature>
<dbReference type="CDD" id="cd02440">
    <property type="entry name" value="AdoMet_MTases"/>
    <property type="match status" value="1"/>
</dbReference>
<dbReference type="GeneID" id="54299055"/>
<dbReference type="EC" id="2.1.1.-" evidence="5"/>
<dbReference type="GO" id="GO:0070475">
    <property type="term" value="P:rRNA base methylation"/>
    <property type="evidence" value="ECO:0007669"/>
    <property type="project" value="TreeGrafter"/>
</dbReference>
<dbReference type="SUPFAM" id="SSF53335">
    <property type="entry name" value="S-adenosyl-L-methionine-dependent methyltransferases"/>
    <property type="match status" value="1"/>
</dbReference>
<feature type="binding site" evidence="6">
    <location>
        <position position="133"/>
    </location>
    <ligand>
        <name>S-adenosyl-L-methionine</name>
        <dbReference type="ChEBI" id="CHEBI:59789"/>
    </ligand>
</feature>
<dbReference type="Proteomes" id="UP000799438">
    <property type="component" value="Unassembled WGS sequence"/>
</dbReference>
<feature type="binding site" evidence="6">
    <location>
        <position position="70"/>
    </location>
    <ligand>
        <name>S-adenosyl-L-methionine</name>
        <dbReference type="ChEBI" id="CHEBI:59789"/>
    </ligand>
</feature>
<dbReference type="InterPro" id="IPR029063">
    <property type="entry name" value="SAM-dependent_MTases_sf"/>
</dbReference>
<evidence type="ECO:0000313" key="8">
    <source>
        <dbReference type="Proteomes" id="UP000799438"/>
    </source>
</evidence>
<gene>
    <name evidence="7" type="ORF">K452DRAFT_293397</name>
</gene>
<dbReference type="InterPro" id="IPR017182">
    <property type="entry name" value="METTL16/PsiM"/>
</dbReference>
<evidence type="ECO:0000256" key="6">
    <source>
        <dbReference type="PIRSR" id="PIRSR037350-1"/>
    </source>
</evidence>
<reference evidence="7" key="1">
    <citation type="journal article" date="2020" name="Stud. Mycol.">
        <title>101 Dothideomycetes genomes: a test case for predicting lifestyles and emergence of pathogens.</title>
        <authorList>
            <person name="Haridas S."/>
            <person name="Albert R."/>
            <person name="Binder M."/>
            <person name="Bloem J."/>
            <person name="Labutti K."/>
            <person name="Salamov A."/>
            <person name="Andreopoulos B."/>
            <person name="Baker S."/>
            <person name="Barry K."/>
            <person name="Bills G."/>
            <person name="Bluhm B."/>
            <person name="Cannon C."/>
            <person name="Castanera R."/>
            <person name="Culley D."/>
            <person name="Daum C."/>
            <person name="Ezra D."/>
            <person name="Gonzalez J."/>
            <person name="Henrissat B."/>
            <person name="Kuo A."/>
            <person name="Liang C."/>
            <person name="Lipzen A."/>
            <person name="Lutzoni F."/>
            <person name="Magnuson J."/>
            <person name="Mondo S."/>
            <person name="Nolan M."/>
            <person name="Ohm R."/>
            <person name="Pangilinan J."/>
            <person name="Park H.-J."/>
            <person name="Ramirez L."/>
            <person name="Alfaro M."/>
            <person name="Sun H."/>
            <person name="Tritt A."/>
            <person name="Yoshinaga Y."/>
            <person name="Zwiers L.-H."/>
            <person name="Turgeon B."/>
            <person name="Goodwin S."/>
            <person name="Spatafora J."/>
            <person name="Crous P."/>
            <person name="Grigoriev I."/>
        </authorList>
    </citation>
    <scope>NUCLEOTIDE SEQUENCE</scope>
    <source>
        <strain evidence="7">CBS 121167</strain>
    </source>
</reference>
<evidence type="ECO:0000256" key="5">
    <source>
        <dbReference type="PIRNR" id="PIRNR037350"/>
    </source>
</evidence>
<dbReference type="GO" id="GO:0005634">
    <property type="term" value="C:nucleus"/>
    <property type="evidence" value="ECO:0007669"/>
    <property type="project" value="TreeGrafter"/>
</dbReference>
<organism evidence="7 8">
    <name type="scientific">Aplosporella prunicola CBS 121167</name>
    <dbReference type="NCBI Taxonomy" id="1176127"/>
    <lineage>
        <taxon>Eukaryota</taxon>
        <taxon>Fungi</taxon>
        <taxon>Dikarya</taxon>
        <taxon>Ascomycota</taxon>
        <taxon>Pezizomycotina</taxon>
        <taxon>Dothideomycetes</taxon>
        <taxon>Dothideomycetes incertae sedis</taxon>
        <taxon>Botryosphaeriales</taxon>
        <taxon>Aplosporellaceae</taxon>
        <taxon>Aplosporella</taxon>
    </lineage>
</organism>
<comment type="similarity">
    <text evidence="1 5">Belongs to the methyltransferase superfamily. METTL16/RlmF family.</text>
</comment>
<dbReference type="PANTHER" id="PTHR13393">
    <property type="entry name" value="SAM-DEPENDENT METHYLTRANSFERASE"/>
    <property type="match status" value="1"/>
</dbReference>
<sequence length="434" mass="49016">MATREHPKLLDSHLSAEQSPDAADTICFIDGKVDFHDPCAVREFTTSLLKRDFGIIVELPENRLCPPPSRYLYVQWIQDLVDSTNPSYFDEFTRGELGTKRHVSGLDIGTGASCIYTLLALCKRPEWFMSATDIDAFSLSYATKNIEANGFTANCNLLQTSPSDPLVPLEALNLERLDFTICNPPFFASVKEWKASISGEGKEKPPNSVCTGEEMEMVTDGGDIGFVLRILEESLILKDRVQWYTSMLGKLASATKLIERLKKLGCKNWAVCCLGAQHKTRRWAVGWSWSDIRPQTEVARRDMNTKDILPFPSNFTVPIPEITVKSAIDTINNTLIGLDLEWKWNEELQLGVGRARKNVWSRSARRKRKREETEEQLEHVTAKNDTRSNDVALGFMVSIKTDAVMIRWVQGLDQVIFESFCGMLIQALKRLAKT</sequence>
<dbReference type="GO" id="GO:0008168">
    <property type="term" value="F:methyltransferase activity"/>
    <property type="evidence" value="ECO:0007669"/>
    <property type="project" value="UniProtKB-UniRule"/>
</dbReference>
<dbReference type="OrthoDB" id="514248at2759"/>
<protein>
    <recommendedName>
        <fullName evidence="5">U6 small nuclear RNA (adenine-(43)-N(6))-methyltransferase</fullName>
        <ecNumber evidence="5">2.1.1.-</ecNumber>
    </recommendedName>
</protein>
<dbReference type="InterPro" id="IPR010286">
    <property type="entry name" value="METTL16/RlmF"/>
</dbReference>
<keyword evidence="3 5" id="KW-0808">Transferase</keyword>
<evidence type="ECO:0000256" key="2">
    <source>
        <dbReference type="ARBA" id="ARBA00022603"/>
    </source>
</evidence>
<proteinExistence type="inferred from homology"/>
<feature type="binding site" evidence="6">
    <location>
        <position position="183"/>
    </location>
    <ligand>
        <name>S-adenosyl-L-methionine</name>
        <dbReference type="ChEBI" id="CHEBI:59789"/>
    </ligand>
</feature>
<accession>A0A6A6AVI1</accession>
<dbReference type="AlphaFoldDB" id="A0A6A6AVI1"/>
<dbReference type="PANTHER" id="PTHR13393:SF0">
    <property type="entry name" value="RNA N6-ADENOSINE-METHYLTRANSFERASE METTL16"/>
    <property type="match status" value="1"/>
</dbReference>
<dbReference type="RefSeq" id="XP_033390922.1">
    <property type="nucleotide sequence ID" value="XM_033541559.1"/>
</dbReference>
<dbReference type="Gene3D" id="3.40.50.150">
    <property type="entry name" value="Vaccinia Virus protein VP39"/>
    <property type="match status" value="1"/>
</dbReference>
<evidence type="ECO:0000256" key="1">
    <source>
        <dbReference type="ARBA" id="ARBA00005878"/>
    </source>
</evidence>
<keyword evidence="2 5" id="KW-0489">Methyltransferase</keyword>
<keyword evidence="4 6" id="KW-0949">S-adenosyl-L-methionine</keyword>
<dbReference type="Pfam" id="PF05971">
    <property type="entry name" value="Methyltransf_10"/>
    <property type="match status" value="1"/>
</dbReference>
<name>A0A6A6AVI1_9PEZI</name>
<dbReference type="PIRSF" id="PIRSF037350">
    <property type="entry name" value="Mtase_ZK1128_prd"/>
    <property type="match status" value="1"/>
</dbReference>